<dbReference type="GO" id="GO:0030276">
    <property type="term" value="F:clathrin binding"/>
    <property type="evidence" value="ECO:0000318"/>
    <property type="project" value="GO_Central"/>
</dbReference>
<feature type="region of interest" description="Disordered" evidence="3">
    <location>
        <begin position="1"/>
        <end position="21"/>
    </location>
</feature>
<organism evidence="5 6">
    <name type="scientific">Manihot esculenta</name>
    <name type="common">Cassava</name>
    <name type="synonym">Jatropha manihot</name>
    <dbReference type="NCBI Taxonomy" id="3983"/>
    <lineage>
        <taxon>Eukaryota</taxon>
        <taxon>Viridiplantae</taxon>
        <taxon>Streptophyta</taxon>
        <taxon>Embryophyta</taxon>
        <taxon>Tracheophyta</taxon>
        <taxon>Spermatophyta</taxon>
        <taxon>Magnoliopsida</taxon>
        <taxon>eudicotyledons</taxon>
        <taxon>Gunneridae</taxon>
        <taxon>Pentapetalae</taxon>
        <taxon>rosids</taxon>
        <taxon>fabids</taxon>
        <taxon>Malpighiales</taxon>
        <taxon>Euphorbiaceae</taxon>
        <taxon>Crotonoideae</taxon>
        <taxon>Manihoteae</taxon>
        <taxon>Manihot</taxon>
    </lineage>
</organism>
<dbReference type="FunFam" id="1.10.287.110:FF:000009">
    <property type="entry name" value="Auxilin-related protein 1"/>
    <property type="match status" value="1"/>
</dbReference>
<feature type="compositionally biased region" description="Basic and acidic residues" evidence="3">
    <location>
        <begin position="363"/>
        <end position="373"/>
    </location>
</feature>
<gene>
    <name evidence="5" type="ORF">MANES_02G096000</name>
</gene>
<evidence type="ECO:0000256" key="1">
    <source>
        <dbReference type="ARBA" id="ARBA00023054"/>
    </source>
</evidence>
<keyword evidence="6" id="KW-1185">Reference proteome</keyword>
<proteinExistence type="predicted"/>
<reference evidence="5 6" key="1">
    <citation type="submission" date="2016-02" db="EMBL/GenBank/DDBJ databases">
        <title>WGS assembly of Manihot esculenta.</title>
        <authorList>
            <person name="Bredeson J.V."/>
            <person name="Prochnik S.E."/>
            <person name="Lyons J.B."/>
            <person name="Schmutz J."/>
            <person name="Grimwood J."/>
            <person name="Vrebalov J."/>
            <person name="Bart R.S."/>
            <person name="Amuge T."/>
            <person name="Ferguson M.E."/>
            <person name="Green R."/>
            <person name="Putnam N."/>
            <person name="Stites J."/>
            <person name="Rounsley S."/>
            <person name="Rokhsar D.S."/>
        </authorList>
    </citation>
    <scope>NUCLEOTIDE SEQUENCE [LARGE SCALE GENOMIC DNA]</scope>
    <source>
        <strain evidence="6">cv. AM560-2</strain>
        <tissue evidence="5">Leaf</tissue>
    </source>
</reference>
<dbReference type="InterPro" id="IPR036869">
    <property type="entry name" value="J_dom_sf"/>
</dbReference>
<feature type="region of interest" description="Disordered" evidence="3">
    <location>
        <begin position="113"/>
        <end position="151"/>
    </location>
</feature>
<dbReference type="GO" id="GO:0005737">
    <property type="term" value="C:cytoplasm"/>
    <property type="evidence" value="ECO:0000318"/>
    <property type="project" value="GO_Central"/>
</dbReference>
<feature type="compositionally biased region" description="Basic and acidic residues" evidence="3">
    <location>
        <begin position="872"/>
        <end position="897"/>
    </location>
</feature>
<feature type="compositionally biased region" description="Basic and acidic residues" evidence="3">
    <location>
        <begin position="1161"/>
        <end position="1239"/>
    </location>
</feature>
<feature type="region of interest" description="Disordered" evidence="3">
    <location>
        <begin position="1080"/>
        <end position="1099"/>
    </location>
</feature>
<accession>A0A251LVS0</accession>
<dbReference type="SUPFAM" id="SSF46565">
    <property type="entry name" value="Chaperone J-domain"/>
    <property type="match status" value="1"/>
</dbReference>
<dbReference type="PANTHER" id="PTHR23172">
    <property type="entry name" value="AUXILIN/CYCLIN G-ASSOCIATED KINASE-RELATED"/>
    <property type="match status" value="1"/>
</dbReference>
<evidence type="ECO:0000313" key="5">
    <source>
        <dbReference type="EMBL" id="OAY57429.1"/>
    </source>
</evidence>
<evidence type="ECO:0000256" key="2">
    <source>
        <dbReference type="SAM" id="Coils"/>
    </source>
</evidence>
<dbReference type="PROSITE" id="PS50076">
    <property type="entry name" value="DNAJ_2"/>
    <property type="match status" value="1"/>
</dbReference>
<evidence type="ECO:0000259" key="4">
    <source>
        <dbReference type="PROSITE" id="PS50076"/>
    </source>
</evidence>
<feature type="domain" description="J" evidence="4">
    <location>
        <begin position="1448"/>
        <end position="1512"/>
    </location>
</feature>
<feature type="region of interest" description="Disordered" evidence="3">
    <location>
        <begin position="707"/>
        <end position="918"/>
    </location>
</feature>
<feature type="compositionally biased region" description="Basic and acidic residues" evidence="3">
    <location>
        <begin position="955"/>
        <end position="974"/>
    </location>
</feature>
<feature type="region of interest" description="Disordered" evidence="3">
    <location>
        <begin position="510"/>
        <end position="536"/>
    </location>
</feature>
<feature type="region of interest" description="Disordered" evidence="3">
    <location>
        <begin position="654"/>
        <end position="692"/>
    </location>
</feature>
<feature type="compositionally biased region" description="Basic and acidic residues" evidence="3">
    <location>
        <begin position="527"/>
        <end position="536"/>
    </location>
</feature>
<dbReference type="EMBL" id="CM004388">
    <property type="protein sequence ID" value="OAY57427.1"/>
    <property type="molecule type" value="Genomic_DNA"/>
</dbReference>
<feature type="compositionally biased region" description="Polar residues" evidence="3">
    <location>
        <begin position="8"/>
        <end position="21"/>
    </location>
</feature>
<sequence>MEKFPHSRQPNMLSKKSCNGSTTKSIYDDVFGGPPRFGTPTLSPRVEDYREIFGGFHASRASSIPVLDLPLVDEAAEVFFDVRSSGFDYGEVFGGFNDHDFAVSYNELAMKEQSNGLGDDSSSDEAWAPAEAENLSDESNNSAKDQCLLNGDSYDSPDGNMGFNLSCNKVSQSSNGNLSNGITHMTELHSVSGYTFVVDKTSSLPNTDYEYHHMQASNDDHLNIHYSGEMLSRRHLRKVMSHPANGTNTDVLFFGNDVRPHREFVRNGSLPNEMFVTISDVSLRTHPSHLPPPSRPPPALDVFRTGSGKTTTNYRSVASEGTAGDSSPPYFDVEVDASSPAAASAAAMKEAMDKAQAKLKSAKETMERKRDGFQNRVKSGSKTDRKDKEEKLTNIFNGSCSRKDEKGQGIIKKEQSGMEFSILEDMQKVKKTMQPISDSLGGKKYNMAKKSAEDNHGAESSSSQGSDGDGDGEWNEATQCFELLTNNSRKAFDQENDENVLVNNSTFHEHGKNEKEGAMEALQQPQRNDKKVKAVRTDHGLVDYKKKLEESKEAFEWDKSRGRSEVVNGQKGLHKKVQGAQEAFKQEGNEKKFNMDLNPVETEKQQPRADDLQEHENYVQVQRIESKIAVRQTMKHKEKGSKLKEDTKSMENVKKFTCEKDGSERRERKAFKLEENEKKLNAPVEQADNGRRLNKELEEEKENMIEAVHELEENEKIQGEPYEREEKEKRLRDTLRQEEKGRRLKEGLDLEEKERKWKETHEKERLRRQRKAVEWEENEKRQREVHEREENEKRLREAQEKEKSERKLKENVEKEERQRRLREAVEWEENVKREREENEKRLKEILEEENEGRVKAAVECEESERRQRKAHERKETKKREAQEKEENEKRCKETSEKEEIEQEASEREDGKRLEEVCEKQECTTSRCAHKAEGSEAALKEVCWAEEIGTSSQSAHKWDETEAKHTSLGESEKQKALKMVEDHSILNQACKLDDILSVASTQLAGENEGNSKKLEVTKEIANEETSKTMNELRNGEQEVASGIAQPNLEHEKSHFLMEDATDIEWKTIGKIRSEEDHWKNFGVDPDIGNQGKNFPCDKNEGRKNIEQYQASLNPEINKVNIKSARAVQESVDTGRKTEGSQPAILEVKRSTCRTAQQVHATRSNERKVNNSHETILSEDKDAERMKRERELEKEHLRKMEEEREREREKDRMAVDRATLDTREGANAEAHERADRAAMERATAEARQRALNEARERLEKACAEAREKSLSNKASMEARFQAEGAAIERATAEARERAFEKAMADRAAFEAGERVDISVSDKFSASSRNNGMRASTSSSDLHDLQSRGSGSFSSSRYQSSSVYSEGFEGVEGESAQRYKARLERHRRTAERAAKALAEKNMRDLLVQREQAERNRLAETLDADVKRWSSGKEGNLRALLSTLQYILGSGSGWQPIPLTEVITSAAVKKAYRKATLCVHPDKLQQRGANIQQKYICEKVFDLLKEAWNKFNSEER</sequence>
<keyword evidence="1 2" id="KW-0175">Coiled coil</keyword>
<feature type="compositionally biased region" description="Basic and acidic residues" evidence="3">
    <location>
        <begin position="904"/>
        <end position="918"/>
    </location>
</feature>
<dbReference type="InterPro" id="IPR001623">
    <property type="entry name" value="DnaJ_domain"/>
</dbReference>
<feature type="compositionally biased region" description="Polar residues" evidence="3">
    <location>
        <begin position="1322"/>
        <end position="1337"/>
    </location>
</feature>
<evidence type="ECO:0000256" key="3">
    <source>
        <dbReference type="SAM" id="MobiDB-lite"/>
    </source>
</evidence>
<name>A0A251LVS0_MANES</name>
<dbReference type="GO" id="GO:0031982">
    <property type="term" value="C:vesicle"/>
    <property type="evidence" value="ECO:0000318"/>
    <property type="project" value="GO_Central"/>
</dbReference>
<feature type="region of interest" description="Disordered" evidence="3">
    <location>
        <begin position="949"/>
        <end position="974"/>
    </location>
</feature>
<dbReference type="STRING" id="3983.A0A251LVS0"/>
<dbReference type="Proteomes" id="UP000091857">
    <property type="component" value="Chromosome 2"/>
</dbReference>
<feature type="coiled-coil region" evidence="2">
    <location>
        <begin position="1373"/>
        <end position="1412"/>
    </location>
</feature>
<dbReference type="PANTHER" id="PTHR23172:SF87">
    <property type="entry name" value="CHAPERONE DNAJ-DOMAIN SUPERFAMILY PROTEIN"/>
    <property type="match status" value="1"/>
</dbReference>
<feature type="region of interest" description="Disordered" evidence="3">
    <location>
        <begin position="449"/>
        <end position="474"/>
    </location>
</feature>
<dbReference type="GO" id="GO:0072318">
    <property type="term" value="P:clathrin coat disassembly"/>
    <property type="evidence" value="ECO:0000318"/>
    <property type="project" value="GO_Central"/>
</dbReference>
<dbReference type="EMBL" id="CM004388">
    <property type="protein sequence ID" value="OAY57429.1"/>
    <property type="molecule type" value="Genomic_DNA"/>
</dbReference>
<feature type="compositionally biased region" description="Basic and acidic residues" evidence="3">
    <location>
        <begin position="401"/>
        <end position="413"/>
    </location>
</feature>
<feature type="compositionally biased region" description="Basic and acidic residues" evidence="3">
    <location>
        <begin position="381"/>
        <end position="392"/>
    </location>
</feature>
<feature type="region of interest" description="Disordered" evidence="3">
    <location>
        <begin position="308"/>
        <end position="329"/>
    </location>
</feature>
<feature type="region of interest" description="Disordered" evidence="3">
    <location>
        <begin position="363"/>
        <end position="413"/>
    </location>
</feature>
<feature type="compositionally biased region" description="Basic and acidic residues" evidence="3">
    <location>
        <begin position="707"/>
        <end position="858"/>
    </location>
</feature>
<evidence type="ECO:0000313" key="6">
    <source>
        <dbReference type="Proteomes" id="UP000091857"/>
    </source>
</evidence>
<dbReference type="Gene3D" id="1.10.287.110">
    <property type="entry name" value="DnaJ domain"/>
    <property type="match status" value="1"/>
</dbReference>
<feature type="compositionally biased region" description="Polar residues" evidence="3">
    <location>
        <begin position="1151"/>
        <end position="1160"/>
    </location>
</feature>
<feature type="compositionally biased region" description="Basic and acidic residues" evidence="3">
    <location>
        <begin position="654"/>
        <end position="680"/>
    </location>
</feature>
<feature type="compositionally biased region" description="Low complexity" evidence="3">
    <location>
        <begin position="1344"/>
        <end position="1355"/>
    </location>
</feature>
<protein>
    <recommendedName>
        <fullName evidence="4">J domain-containing protein</fullName>
    </recommendedName>
</protein>
<feature type="region of interest" description="Disordered" evidence="3">
    <location>
        <begin position="1322"/>
        <end position="1355"/>
    </location>
</feature>
<dbReference type="GO" id="GO:0072583">
    <property type="term" value="P:clathrin-dependent endocytosis"/>
    <property type="evidence" value="ECO:0000318"/>
    <property type="project" value="GO_Central"/>
</dbReference>
<feature type="region of interest" description="Disordered" evidence="3">
    <location>
        <begin position="1127"/>
        <end position="1239"/>
    </location>
</feature>
<dbReference type="Gramene" id="Manes.02G096000.1.v8.1">
    <property type="protein sequence ID" value="Manes.02G096000.1.v8.1.CDS"/>
    <property type="gene ID" value="Manes.02G096000.v8.1"/>
</dbReference>